<dbReference type="EMBL" id="SRIO01000022">
    <property type="protein sequence ID" value="TFZ81461.1"/>
    <property type="molecule type" value="Genomic_DNA"/>
</dbReference>
<organism evidence="1 2">
    <name type="scientific">Candidatus Macondimonas diazotrophica</name>
    <dbReference type="NCBI Taxonomy" id="2305248"/>
    <lineage>
        <taxon>Bacteria</taxon>
        <taxon>Pseudomonadati</taxon>
        <taxon>Pseudomonadota</taxon>
        <taxon>Gammaproteobacteria</taxon>
        <taxon>Chromatiales</taxon>
        <taxon>Ectothiorhodospiraceae</taxon>
        <taxon>Candidatus Macondimonas</taxon>
    </lineage>
</organism>
<name>A0A4Z0F732_9GAMM</name>
<protein>
    <submittedName>
        <fullName evidence="1">Uncharacterized protein</fullName>
    </submittedName>
</protein>
<reference evidence="1 2" key="1">
    <citation type="journal article" date="2019" name="ISME J.">
        <title>Candidatus Macondimonas diazotrophica, a novel gammaproteobacterial genus dominating crude-oil-contaminated coastal sediments.</title>
        <authorList>
            <person name="Karthikeyan S."/>
            <person name="Konstantinidis K."/>
        </authorList>
    </citation>
    <scope>NUCLEOTIDE SEQUENCE [LARGE SCALE GENOMIC DNA]</scope>
    <source>
        <strain evidence="1 2">KTK01</strain>
    </source>
</reference>
<keyword evidence="2" id="KW-1185">Reference proteome</keyword>
<comment type="caution">
    <text evidence="1">The sequence shown here is derived from an EMBL/GenBank/DDBJ whole genome shotgun (WGS) entry which is preliminary data.</text>
</comment>
<evidence type="ECO:0000313" key="1">
    <source>
        <dbReference type="EMBL" id="TFZ81461.1"/>
    </source>
</evidence>
<accession>A0A4Z0F732</accession>
<dbReference type="RefSeq" id="WP_135282722.1">
    <property type="nucleotide sequence ID" value="NZ_SRIO01000022.1"/>
</dbReference>
<gene>
    <name evidence="1" type="ORF">E4680_12335</name>
</gene>
<proteinExistence type="predicted"/>
<sequence>MGTPEILIPAIRQYKHNTGGDGFVVGYDKEEVNKIVIDLQNQIIDLKACLRTCANSAKGGLDQYS</sequence>
<dbReference type="Proteomes" id="UP000297890">
    <property type="component" value="Unassembled WGS sequence"/>
</dbReference>
<dbReference type="AlphaFoldDB" id="A0A4Z0F732"/>
<evidence type="ECO:0000313" key="2">
    <source>
        <dbReference type="Proteomes" id="UP000297890"/>
    </source>
</evidence>